<gene>
    <name evidence="5" type="ORF">HA254_05040</name>
</gene>
<evidence type="ECO:0000313" key="6">
    <source>
        <dbReference type="Proteomes" id="UP000565078"/>
    </source>
</evidence>
<evidence type="ECO:0000256" key="3">
    <source>
        <dbReference type="SAM" id="MobiDB-lite"/>
    </source>
</evidence>
<dbReference type="GO" id="GO:0005507">
    <property type="term" value="F:copper ion binding"/>
    <property type="evidence" value="ECO:0007669"/>
    <property type="project" value="InterPro"/>
</dbReference>
<dbReference type="SUPFAM" id="SSF49503">
    <property type="entry name" value="Cupredoxins"/>
    <property type="match status" value="2"/>
</dbReference>
<evidence type="ECO:0000259" key="4">
    <source>
        <dbReference type="Pfam" id="PF00127"/>
    </source>
</evidence>
<reference evidence="6" key="1">
    <citation type="journal article" date="2020" name="bioRxiv">
        <title>A rank-normalized archaeal taxonomy based on genome phylogeny resolves widespread incomplete and uneven classifications.</title>
        <authorList>
            <person name="Rinke C."/>
            <person name="Chuvochina M."/>
            <person name="Mussig A.J."/>
            <person name="Chaumeil P.-A."/>
            <person name="Waite D.W."/>
            <person name="Whitman W.B."/>
            <person name="Parks D.H."/>
            <person name="Hugenholtz P."/>
        </authorList>
    </citation>
    <scope>NUCLEOTIDE SEQUENCE [LARGE SCALE GENOMIC DNA]</scope>
</reference>
<feature type="compositionally biased region" description="Low complexity" evidence="3">
    <location>
        <begin position="131"/>
        <end position="147"/>
    </location>
</feature>
<dbReference type="PROSITE" id="PS51257">
    <property type="entry name" value="PROKAR_LIPOPROTEIN"/>
    <property type="match status" value="1"/>
</dbReference>
<feature type="region of interest" description="Disordered" evidence="3">
    <location>
        <begin position="128"/>
        <end position="147"/>
    </location>
</feature>
<dbReference type="CDD" id="cd13921">
    <property type="entry name" value="Amicyanin"/>
    <property type="match status" value="1"/>
</dbReference>
<dbReference type="Gene3D" id="2.60.40.420">
    <property type="entry name" value="Cupredoxins - blue copper proteins"/>
    <property type="match status" value="2"/>
</dbReference>
<keyword evidence="2" id="KW-0186">Copper</keyword>
<organism evidence="5 6">
    <name type="scientific">Candidatus Iainarchaeum sp</name>
    <dbReference type="NCBI Taxonomy" id="3101447"/>
    <lineage>
        <taxon>Archaea</taxon>
        <taxon>Candidatus Iainarchaeota</taxon>
        <taxon>Candidatus Iainarchaeia</taxon>
        <taxon>Candidatus Iainarchaeales</taxon>
        <taxon>Candidatus Iainarchaeaceae</taxon>
        <taxon>Candidatus Iainarchaeum</taxon>
    </lineage>
</organism>
<evidence type="ECO:0000313" key="5">
    <source>
        <dbReference type="EMBL" id="HIH10004.1"/>
    </source>
</evidence>
<dbReference type="AlphaFoldDB" id="A0A7J4IYS0"/>
<dbReference type="InterPro" id="IPR008972">
    <property type="entry name" value="Cupredoxin"/>
</dbReference>
<protein>
    <recommendedName>
        <fullName evidence="4">Blue (type 1) copper domain-containing protein</fullName>
    </recommendedName>
</protein>
<name>A0A7J4IYS0_9ARCH</name>
<proteinExistence type="predicted"/>
<dbReference type="PANTHER" id="PTHR36507:SF1">
    <property type="entry name" value="BLL1555 PROTEIN"/>
    <property type="match status" value="1"/>
</dbReference>
<dbReference type="InterPro" id="IPR000923">
    <property type="entry name" value="BlueCu_1"/>
</dbReference>
<dbReference type="PANTHER" id="PTHR36507">
    <property type="entry name" value="BLL1555 PROTEIN"/>
    <property type="match status" value="1"/>
</dbReference>
<dbReference type="Proteomes" id="UP000565078">
    <property type="component" value="Unassembled WGS sequence"/>
</dbReference>
<dbReference type="GO" id="GO:0009055">
    <property type="term" value="F:electron transfer activity"/>
    <property type="evidence" value="ECO:0007669"/>
    <property type="project" value="InterPro"/>
</dbReference>
<sequence>MARLSFLFASLFVLPALAGCITQNITVDDENRAIPSIGGSGQDIGEGTTTTVRIRDFVYNPSALTVRQGGTVTWVNDDTVPHTVTGNGFDSGQIAPGGSFTFRFPSAGTFSYYCSIHPAMAGTVTVQDGLSPAGSPSGRQGPSGSEGLPIIVELKNQSFSLQALAINEGTTVVFDNDDTIAHAITGPGIVDSGAIYPGGSYPHTFMQEGTYVYRLALYPENAITITVQRNVS</sequence>
<keyword evidence="1" id="KW-0479">Metal-binding</keyword>
<evidence type="ECO:0000256" key="1">
    <source>
        <dbReference type="ARBA" id="ARBA00022723"/>
    </source>
</evidence>
<accession>A0A7J4IYS0</accession>
<dbReference type="EMBL" id="DUGC01000077">
    <property type="protein sequence ID" value="HIH10004.1"/>
    <property type="molecule type" value="Genomic_DNA"/>
</dbReference>
<feature type="domain" description="Blue (type 1) copper" evidence="4">
    <location>
        <begin position="50"/>
        <end position="127"/>
    </location>
</feature>
<evidence type="ECO:0000256" key="2">
    <source>
        <dbReference type="ARBA" id="ARBA00023008"/>
    </source>
</evidence>
<dbReference type="InterPro" id="IPR035668">
    <property type="entry name" value="Amicyanin"/>
</dbReference>
<dbReference type="InterPro" id="IPR052721">
    <property type="entry name" value="ET_Amicyanin"/>
</dbReference>
<dbReference type="Pfam" id="PF00127">
    <property type="entry name" value="Copper-bind"/>
    <property type="match status" value="1"/>
</dbReference>
<comment type="caution">
    <text evidence="5">The sequence shown here is derived from an EMBL/GenBank/DDBJ whole genome shotgun (WGS) entry which is preliminary data.</text>
</comment>